<name>A0A5C4N107_9RHOB</name>
<sequence>MSKPTSHSEVENVLLSIRRLISDTRPEPVPADVTPPGRLVLMPSLRVGEGSADSPLTGSSAAAPLILEEDASQKASLLATPQPAVEFGALTVRIPEKASTGSTAQDATDRHEQGASPDADGPPGSLASGHADLMAGQDQAALRALIVEIVRDELRGEFGERVTRNLRKIIRQELLRTLDPDAKI</sequence>
<dbReference type="EMBL" id="VDFU01000003">
    <property type="protein sequence ID" value="TNC51825.1"/>
    <property type="molecule type" value="Genomic_DNA"/>
</dbReference>
<evidence type="ECO:0000313" key="3">
    <source>
        <dbReference type="Proteomes" id="UP000305887"/>
    </source>
</evidence>
<gene>
    <name evidence="2" type="ORF">FHG66_03135</name>
</gene>
<dbReference type="Proteomes" id="UP000305887">
    <property type="component" value="Unassembled WGS sequence"/>
</dbReference>
<dbReference type="AlphaFoldDB" id="A0A5C4N107"/>
<dbReference type="OrthoDB" id="7875768at2"/>
<feature type="region of interest" description="Disordered" evidence="1">
    <location>
        <begin position="96"/>
        <end position="130"/>
    </location>
</feature>
<evidence type="ECO:0000313" key="2">
    <source>
        <dbReference type="EMBL" id="TNC51825.1"/>
    </source>
</evidence>
<comment type="caution">
    <text evidence="2">The sequence shown here is derived from an EMBL/GenBank/DDBJ whole genome shotgun (WGS) entry which is preliminary data.</text>
</comment>
<organism evidence="2 3">
    <name type="scientific">Rubellimicrobium rubrum</name>
    <dbReference type="NCBI Taxonomy" id="2585369"/>
    <lineage>
        <taxon>Bacteria</taxon>
        <taxon>Pseudomonadati</taxon>
        <taxon>Pseudomonadota</taxon>
        <taxon>Alphaproteobacteria</taxon>
        <taxon>Rhodobacterales</taxon>
        <taxon>Roseobacteraceae</taxon>
        <taxon>Rubellimicrobium</taxon>
    </lineage>
</organism>
<dbReference type="RefSeq" id="WP_139075246.1">
    <property type="nucleotide sequence ID" value="NZ_VDFU01000003.1"/>
</dbReference>
<reference evidence="2 3" key="1">
    <citation type="submission" date="2019-06" db="EMBL/GenBank/DDBJ databases">
        <title>YIM 131921 draft genome.</title>
        <authorList>
            <person name="Jiang L."/>
        </authorList>
    </citation>
    <scope>NUCLEOTIDE SEQUENCE [LARGE SCALE GENOMIC DNA]</scope>
    <source>
        <strain evidence="2 3">YIM 131921</strain>
    </source>
</reference>
<evidence type="ECO:0000256" key="1">
    <source>
        <dbReference type="SAM" id="MobiDB-lite"/>
    </source>
</evidence>
<accession>A0A5C4N107</accession>
<keyword evidence="3" id="KW-1185">Reference proteome</keyword>
<protein>
    <submittedName>
        <fullName evidence="2">Uncharacterized protein</fullName>
    </submittedName>
</protein>
<proteinExistence type="predicted"/>